<keyword evidence="5" id="KW-0067">ATP-binding</keyword>
<organism evidence="8 9">
    <name type="scientific">Quisquiliibacterium transsilvanicum</name>
    <dbReference type="NCBI Taxonomy" id="1549638"/>
    <lineage>
        <taxon>Bacteria</taxon>
        <taxon>Pseudomonadati</taxon>
        <taxon>Pseudomonadota</taxon>
        <taxon>Betaproteobacteria</taxon>
        <taxon>Burkholderiales</taxon>
        <taxon>Burkholderiaceae</taxon>
        <taxon>Quisquiliibacterium</taxon>
    </lineage>
</organism>
<dbReference type="InterPro" id="IPR009001">
    <property type="entry name" value="Transl_elong_EF1A/Init_IF2_C"/>
</dbReference>
<keyword evidence="9" id="KW-1185">Reference proteome</keyword>
<feature type="domain" description="Tr-type G" evidence="7">
    <location>
        <begin position="3"/>
        <end position="217"/>
    </location>
</feature>
<dbReference type="InterPro" id="IPR044138">
    <property type="entry name" value="CysN_II"/>
</dbReference>
<dbReference type="Pfam" id="PF22594">
    <property type="entry name" value="GTP-eEF1A_C"/>
    <property type="match status" value="1"/>
</dbReference>
<accession>A0A7W8HF57</accession>
<dbReference type="EC" id="2.7.7.4" evidence="1"/>
<dbReference type="GO" id="GO:0003924">
    <property type="term" value="F:GTPase activity"/>
    <property type="evidence" value="ECO:0007669"/>
    <property type="project" value="InterPro"/>
</dbReference>
<dbReference type="PROSITE" id="PS51722">
    <property type="entry name" value="G_TR_2"/>
    <property type="match status" value="1"/>
</dbReference>
<dbReference type="InterPro" id="IPR031157">
    <property type="entry name" value="G_TR_CS"/>
</dbReference>
<dbReference type="CDD" id="cd04166">
    <property type="entry name" value="CysN_ATPS"/>
    <property type="match status" value="1"/>
</dbReference>
<evidence type="ECO:0000256" key="2">
    <source>
        <dbReference type="ARBA" id="ARBA00022679"/>
    </source>
</evidence>
<dbReference type="InterPro" id="IPR011779">
    <property type="entry name" value="SO4_adenylTrfase_lsu"/>
</dbReference>
<dbReference type="SUPFAM" id="SSF52540">
    <property type="entry name" value="P-loop containing nucleoside triphosphate hydrolases"/>
    <property type="match status" value="1"/>
</dbReference>
<keyword evidence="2 8" id="KW-0808">Transferase</keyword>
<dbReference type="GO" id="GO:0004781">
    <property type="term" value="F:sulfate adenylyltransferase (ATP) activity"/>
    <property type="evidence" value="ECO:0007669"/>
    <property type="project" value="UniProtKB-EC"/>
</dbReference>
<dbReference type="PROSITE" id="PS00301">
    <property type="entry name" value="G_TR_1"/>
    <property type="match status" value="1"/>
</dbReference>
<sequence length="443" mass="47437">MSSGLLRFITAGSVDDGKSTLIGRLLFDSKGLFADQVSAVEAASRKRGFTEIDLSLLTDGLLAEREQGITIDVAYRYFATPARKFIIGDSPGHEQYTRNMVTAASTADVAVLLVDAREGLQAQTHRHACLAAWLGVPRIVLAVNKMDLVGGERARFEAIRDEFERFAAPLGFADLRAIPMSALRGDMVVERGELLAWHTGPTLMEYLETAPARHDDTAARAAALRFPVQRVTRVALGNAQPGAQLADGSFRGYQGTVASGRLVPGAEVLALPSGARARVAEIVTADGALGEAGPDRAVTLRLDREIDLSRGDLIVSPDAPPRLSNEIEADLCWFDAAPLAAGRVYTLKRASTAVRARVESVDWRLDVRTLERTAADRPLAMNDIARVRIRTQQPIAVDAYADNRVTGAFILIDETDNHTVAAGTVAQAADAGAGVPHDGRIAA</sequence>
<dbReference type="InterPro" id="IPR009000">
    <property type="entry name" value="Transl_B-barrel_sf"/>
</dbReference>
<dbReference type="Gene3D" id="2.40.30.10">
    <property type="entry name" value="Translation factors"/>
    <property type="match status" value="2"/>
</dbReference>
<gene>
    <name evidence="8" type="ORF">HNQ70_000701</name>
</gene>
<dbReference type="GO" id="GO:0005524">
    <property type="term" value="F:ATP binding"/>
    <property type="evidence" value="ECO:0007669"/>
    <property type="project" value="UniProtKB-KW"/>
</dbReference>
<dbReference type="Proteomes" id="UP000532440">
    <property type="component" value="Unassembled WGS sequence"/>
</dbReference>
<dbReference type="InterPro" id="IPR044139">
    <property type="entry name" value="CysN_NoDQ_III"/>
</dbReference>
<dbReference type="CDD" id="cd04095">
    <property type="entry name" value="CysN_NoDQ_III"/>
    <property type="match status" value="1"/>
</dbReference>
<dbReference type="InterPro" id="IPR027417">
    <property type="entry name" value="P-loop_NTPase"/>
</dbReference>
<dbReference type="RefSeq" id="WP_183964350.1">
    <property type="nucleotide sequence ID" value="NZ_BAABEW010000008.1"/>
</dbReference>
<dbReference type="AlphaFoldDB" id="A0A7W8HF57"/>
<evidence type="ECO:0000313" key="8">
    <source>
        <dbReference type="EMBL" id="MBB5270697.1"/>
    </source>
</evidence>
<reference evidence="8 9" key="1">
    <citation type="submission" date="2020-08" db="EMBL/GenBank/DDBJ databases">
        <title>Genomic Encyclopedia of Type Strains, Phase IV (KMG-IV): sequencing the most valuable type-strain genomes for metagenomic binning, comparative biology and taxonomic classification.</title>
        <authorList>
            <person name="Goeker M."/>
        </authorList>
    </citation>
    <scope>NUCLEOTIDE SEQUENCE [LARGE SCALE GENOMIC DNA]</scope>
    <source>
        <strain evidence="8 9">DSM 29781</strain>
    </source>
</reference>
<evidence type="ECO:0000313" key="9">
    <source>
        <dbReference type="Proteomes" id="UP000532440"/>
    </source>
</evidence>
<dbReference type="InterPro" id="IPR050100">
    <property type="entry name" value="TRAFAC_GTPase_members"/>
</dbReference>
<evidence type="ECO:0000256" key="4">
    <source>
        <dbReference type="ARBA" id="ARBA00022741"/>
    </source>
</evidence>
<dbReference type="CDD" id="cd03695">
    <property type="entry name" value="CysN_NodQ_II"/>
    <property type="match status" value="1"/>
</dbReference>
<dbReference type="SUPFAM" id="SSF50447">
    <property type="entry name" value="Translation proteins"/>
    <property type="match status" value="1"/>
</dbReference>
<dbReference type="NCBIfam" id="TIGR02034">
    <property type="entry name" value="CysN"/>
    <property type="match status" value="1"/>
</dbReference>
<dbReference type="GO" id="GO:0006790">
    <property type="term" value="P:sulfur compound metabolic process"/>
    <property type="evidence" value="ECO:0007669"/>
    <property type="project" value="InterPro"/>
</dbReference>
<dbReference type="SUPFAM" id="SSF50465">
    <property type="entry name" value="EF-Tu/eEF-1alpha/eIF2-gamma C-terminal domain"/>
    <property type="match status" value="1"/>
</dbReference>
<dbReference type="PRINTS" id="PR00315">
    <property type="entry name" value="ELONGATNFCT"/>
</dbReference>
<evidence type="ECO:0000256" key="6">
    <source>
        <dbReference type="ARBA" id="ARBA00023134"/>
    </source>
</evidence>
<keyword evidence="6" id="KW-0342">GTP-binding</keyword>
<dbReference type="FunFam" id="3.40.50.300:FF:000119">
    <property type="entry name" value="Sulfate adenylyltransferase subunit 1"/>
    <property type="match status" value="1"/>
</dbReference>
<evidence type="ECO:0000256" key="5">
    <source>
        <dbReference type="ARBA" id="ARBA00022840"/>
    </source>
</evidence>
<dbReference type="Gene3D" id="3.40.50.300">
    <property type="entry name" value="P-loop containing nucleotide triphosphate hydrolases"/>
    <property type="match status" value="1"/>
</dbReference>
<keyword evidence="3 8" id="KW-0548">Nucleotidyltransferase</keyword>
<dbReference type="GO" id="GO:0005525">
    <property type="term" value="F:GTP binding"/>
    <property type="evidence" value="ECO:0007669"/>
    <property type="project" value="UniProtKB-KW"/>
</dbReference>
<evidence type="ECO:0000256" key="3">
    <source>
        <dbReference type="ARBA" id="ARBA00022695"/>
    </source>
</evidence>
<dbReference type="Pfam" id="PF00009">
    <property type="entry name" value="GTP_EFTU"/>
    <property type="match status" value="1"/>
</dbReference>
<dbReference type="InterPro" id="IPR000795">
    <property type="entry name" value="T_Tr_GTP-bd_dom"/>
</dbReference>
<proteinExistence type="predicted"/>
<evidence type="ECO:0000256" key="1">
    <source>
        <dbReference type="ARBA" id="ARBA00012391"/>
    </source>
</evidence>
<dbReference type="InterPro" id="IPR054696">
    <property type="entry name" value="GTP-eEF1A_C"/>
</dbReference>
<comment type="caution">
    <text evidence="8">The sequence shown here is derived from an EMBL/GenBank/DDBJ whole genome shotgun (WGS) entry which is preliminary data.</text>
</comment>
<keyword evidence="4" id="KW-0547">Nucleotide-binding</keyword>
<name>A0A7W8HF57_9BURK</name>
<evidence type="ECO:0000259" key="7">
    <source>
        <dbReference type="PROSITE" id="PS51722"/>
    </source>
</evidence>
<dbReference type="InterPro" id="IPR041757">
    <property type="entry name" value="CysN_GTP-bd"/>
</dbReference>
<dbReference type="PANTHER" id="PTHR23115">
    <property type="entry name" value="TRANSLATION FACTOR"/>
    <property type="match status" value="1"/>
</dbReference>
<dbReference type="EMBL" id="JACHGB010000002">
    <property type="protein sequence ID" value="MBB5270697.1"/>
    <property type="molecule type" value="Genomic_DNA"/>
</dbReference>
<protein>
    <recommendedName>
        <fullName evidence="1">sulfate adenylyltransferase</fullName>
        <ecNumber evidence="1">2.7.7.4</ecNumber>
    </recommendedName>
</protein>